<name>A0ABR5MZV7_BRECH</name>
<dbReference type="InterPro" id="IPR011335">
    <property type="entry name" value="Restrct_endonuc-II-like"/>
</dbReference>
<dbReference type="InterPro" id="IPR036388">
    <property type="entry name" value="WH-like_DNA-bd_sf"/>
</dbReference>
<dbReference type="InterPro" id="IPR011856">
    <property type="entry name" value="tRNA_endonuc-like_dom_sf"/>
</dbReference>
<accession>A0ABR5MZV7</accession>
<evidence type="ECO:0000313" key="4">
    <source>
        <dbReference type="Proteomes" id="UP000051063"/>
    </source>
</evidence>
<organism evidence="3 4">
    <name type="scientific">Brevibacillus choshinensis</name>
    <dbReference type="NCBI Taxonomy" id="54911"/>
    <lineage>
        <taxon>Bacteria</taxon>
        <taxon>Bacillati</taxon>
        <taxon>Bacillota</taxon>
        <taxon>Bacilli</taxon>
        <taxon>Bacillales</taxon>
        <taxon>Paenibacillaceae</taxon>
        <taxon>Brevibacillus</taxon>
    </lineage>
</organism>
<evidence type="ECO:0000313" key="3">
    <source>
        <dbReference type="EMBL" id="KQL43633.1"/>
    </source>
</evidence>
<sequence length="276" mass="31883">MPKRKRESSLTQIEKRIKEGRGQGYLHDYIPWLLIQDVPSSGRATRIRGWKTNRIHHVHSDLERSYYYILEWSDIVTDIREQFPLLPIEETLSIAEELNIKHPTDPKSTQPIVITTDFMISVGNREIARTIKPSSQLDSHRVIEKFEIERRYWAKRNIDWGIVTEVDIPKILIQNIEWVHKERHNEDVHHLGPYIVSGIEKIVLENLSDAHTSLASATSIADDKLGLEPGTSLAMVRHFIAAKRWKVNMSKPILPSQPLDEIIIENEQLRNSAMGG</sequence>
<dbReference type="SUPFAM" id="SSF52980">
    <property type="entry name" value="Restriction endonuclease-like"/>
    <property type="match status" value="1"/>
</dbReference>
<evidence type="ECO:0000259" key="2">
    <source>
        <dbReference type="Pfam" id="PF08722"/>
    </source>
</evidence>
<dbReference type="EMBL" id="LJJB01000015">
    <property type="protein sequence ID" value="KQL43633.1"/>
    <property type="molecule type" value="Genomic_DNA"/>
</dbReference>
<dbReference type="Proteomes" id="UP000051063">
    <property type="component" value="Unassembled WGS sequence"/>
</dbReference>
<proteinExistence type="predicted"/>
<protein>
    <submittedName>
        <fullName evidence="3">Transposase</fullName>
    </submittedName>
</protein>
<feature type="domain" description="TnsA endonuclease N-terminal" evidence="2">
    <location>
        <begin position="74"/>
        <end position="165"/>
    </location>
</feature>
<dbReference type="Gene3D" id="1.10.10.10">
    <property type="entry name" value="Winged helix-like DNA-binding domain superfamily/Winged helix DNA-binding domain"/>
    <property type="match status" value="1"/>
</dbReference>
<reference evidence="3 4" key="1">
    <citation type="submission" date="2015-09" db="EMBL/GenBank/DDBJ databases">
        <title>Genome sequencing project for genomic taxonomy and phylogenomics of Bacillus-like bacteria.</title>
        <authorList>
            <person name="Liu B."/>
            <person name="Wang J."/>
            <person name="Zhu Y."/>
            <person name="Liu G."/>
            <person name="Chen Q."/>
            <person name="Chen Z."/>
            <person name="Lan J."/>
            <person name="Che J."/>
            <person name="Ge C."/>
            <person name="Shi H."/>
            <person name="Pan Z."/>
            <person name="Liu X."/>
        </authorList>
    </citation>
    <scope>NUCLEOTIDE SEQUENCE [LARGE SCALE GENOMIC DNA]</scope>
    <source>
        <strain evidence="3 4">DSM 8552</strain>
    </source>
</reference>
<gene>
    <name evidence="3" type="ORF">AN963_29935</name>
</gene>
<comment type="caution">
    <text evidence="3">The sequence shown here is derived from an EMBL/GenBank/DDBJ whole genome shotgun (WGS) entry which is preliminary data.</text>
</comment>
<dbReference type="Pfam" id="PF08721">
    <property type="entry name" value="Tn7_Tnp_TnsA_C"/>
    <property type="match status" value="1"/>
</dbReference>
<dbReference type="Gene3D" id="3.40.1350.10">
    <property type="match status" value="1"/>
</dbReference>
<dbReference type="Pfam" id="PF08722">
    <property type="entry name" value="Tn7_TnsA-like_N"/>
    <property type="match status" value="1"/>
</dbReference>
<evidence type="ECO:0000259" key="1">
    <source>
        <dbReference type="Pfam" id="PF08721"/>
    </source>
</evidence>
<dbReference type="InterPro" id="IPR014832">
    <property type="entry name" value="TnsA_C"/>
</dbReference>
<dbReference type="InterPro" id="IPR014833">
    <property type="entry name" value="TnsA_N"/>
</dbReference>
<keyword evidence="4" id="KW-1185">Reference proteome</keyword>
<dbReference type="CDD" id="cd22362">
    <property type="entry name" value="TnsA_endonuclease-like"/>
    <property type="match status" value="1"/>
</dbReference>
<feature type="domain" description="TnsA endonuclease C-terminal" evidence="1">
    <location>
        <begin position="167"/>
        <end position="249"/>
    </location>
</feature>